<evidence type="ECO:0000256" key="1">
    <source>
        <dbReference type="ARBA" id="ARBA00012552"/>
    </source>
</evidence>
<dbReference type="SUPFAM" id="SSF52540">
    <property type="entry name" value="P-loop containing nucleoside triphosphate hydrolases"/>
    <property type="match status" value="1"/>
</dbReference>
<dbReference type="GO" id="GO:0005840">
    <property type="term" value="C:ribosome"/>
    <property type="evidence" value="ECO:0007669"/>
    <property type="project" value="TreeGrafter"/>
</dbReference>
<evidence type="ECO:0000256" key="5">
    <source>
        <dbReference type="ARBA" id="ARBA00022840"/>
    </source>
</evidence>
<dbReference type="Proteomes" id="UP000728185">
    <property type="component" value="Unassembled WGS sequence"/>
</dbReference>
<keyword evidence="2" id="KW-0547">Nucleotide-binding</keyword>
<reference evidence="7" key="1">
    <citation type="submission" date="2019-05" db="EMBL/GenBank/DDBJ databases">
        <title>Annotation for the trematode Fasciolopsis buski.</title>
        <authorList>
            <person name="Choi Y.-J."/>
        </authorList>
    </citation>
    <scope>NUCLEOTIDE SEQUENCE</scope>
    <source>
        <strain evidence="7">HT</strain>
        <tissue evidence="7">Whole worm</tissue>
    </source>
</reference>
<evidence type="ECO:0000256" key="2">
    <source>
        <dbReference type="ARBA" id="ARBA00022741"/>
    </source>
</evidence>
<dbReference type="PROSITE" id="PS00039">
    <property type="entry name" value="DEAD_ATP_HELICASE"/>
    <property type="match status" value="1"/>
</dbReference>
<dbReference type="InterPro" id="IPR014001">
    <property type="entry name" value="Helicase_ATP-bd"/>
</dbReference>
<keyword evidence="4 7" id="KW-0347">Helicase</keyword>
<dbReference type="PANTHER" id="PTHR47963:SF8">
    <property type="entry name" value="ATP-DEPENDENT RNA HELICASE DEAD"/>
    <property type="match status" value="1"/>
</dbReference>
<dbReference type="InterPro" id="IPR027417">
    <property type="entry name" value="P-loop_NTPase"/>
</dbReference>
<evidence type="ECO:0000256" key="3">
    <source>
        <dbReference type="ARBA" id="ARBA00022801"/>
    </source>
</evidence>
<keyword evidence="3" id="KW-0378">Hydrolase</keyword>
<accession>A0A8E0RQF3</accession>
<keyword evidence="8" id="KW-1185">Reference proteome</keyword>
<dbReference type="Gene3D" id="3.40.50.300">
    <property type="entry name" value="P-loop containing nucleotide triphosphate hydrolases"/>
    <property type="match status" value="1"/>
</dbReference>
<dbReference type="PROSITE" id="PS51192">
    <property type="entry name" value="HELICASE_ATP_BIND_1"/>
    <property type="match status" value="1"/>
</dbReference>
<evidence type="ECO:0000313" key="8">
    <source>
        <dbReference type="Proteomes" id="UP000728185"/>
    </source>
</evidence>
<dbReference type="InterPro" id="IPR011545">
    <property type="entry name" value="DEAD/DEAH_box_helicase_dom"/>
</dbReference>
<protein>
    <recommendedName>
        <fullName evidence="1">RNA helicase</fullName>
        <ecNumber evidence="1">3.6.4.13</ecNumber>
    </recommendedName>
</protein>
<dbReference type="OrthoDB" id="6268740at2759"/>
<dbReference type="InterPro" id="IPR050547">
    <property type="entry name" value="DEAD_box_RNA_helicases"/>
</dbReference>
<dbReference type="PANTHER" id="PTHR47963">
    <property type="entry name" value="DEAD-BOX ATP-DEPENDENT RNA HELICASE 47, MITOCHONDRIAL"/>
    <property type="match status" value="1"/>
</dbReference>
<dbReference type="GO" id="GO:0016787">
    <property type="term" value="F:hydrolase activity"/>
    <property type="evidence" value="ECO:0007669"/>
    <property type="project" value="UniProtKB-KW"/>
</dbReference>
<dbReference type="GO" id="GO:0003724">
    <property type="term" value="F:RNA helicase activity"/>
    <property type="evidence" value="ECO:0007669"/>
    <property type="project" value="UniProtKB-EC"/>
</dbReference>
<sequence length="101" mass="11641">MGQDHQIRLHVIGNLIRHGSLRIDQLRSFILDEADEMLNRGLRDQLEEIYRKLPLSDEWCSTGGGTRQGTQCVIVSATLPKEQLEVVRRFTRNPVHILVPR</sequence>
<dbReference type="InterPro" id="IPR000629">
    <property type="entry name" value="RNA-helicase_DEAD-box_CS"/>
</dbReference>
<organism evidence="7 8">
    <name type="scientific">Fasciolopsis buskii</name>
    <dbReference type="NCBI Taxonomy" id="27845"/>
    <lineage>
        <taxon>Eukaryota</taxon>
        <taxon>Metazoa</taxon>
        <taxon>Spiralia</taxon>
        <taxon>Lophotrochozoa</taxon>
        <taxon>Platyhelminthes</taxon>
        <taxon>Trematoda</taxon>
        <taxon>Digenea</taxon>
        <taxon>Plagiorchiida</taxon>
        <taxon>Echinostomata</taxon>
        <taxon>Echinostomatoidea</taxon>
        <taxon>Fasciolidae</taxon>
        <taxon>Fasciolopsis</taxon>
    </lineage>
</organism>
<dbReference type="Pfam" id="PF00270">
    <property type="entry name" value="DEAD"/>
    <property type="match status" value="1"/>
</dbReference>
<dbReference type="EMBL" id="LUCM01007441">
    <property type="protein sequence ID" value="KAA0189928.1"/>
    <property type="molecule type" value="Genomic_DNA"/>
</dbReference>
<keyword evidence="5" id="KW-0067">ATP-binding</keyword>
<name>A0A8E0RQF3_9TREM</name>
<dbReference type="GO" id="GO:0005829">
    <property type="term" value="C:cytosol"/>
    <property type="evidence" value="ECO:0007669"/>
    <property type="project" value="TreeGrafter"/>
</dbReference>
<evidence type="ECO:0000313" key="7">
    <source>
        <dbReference type="EMBL" id="KAA0189928.1"/>
    </source>
</evidence>
<dbReference type="GO" id="GO:0033592">
    <property type="term" value="F:RNA strand annealing activity"/>
    <property type="evidence" value="ECO:0007669"/>
    <property type="project" value="TreeGrafter"/>
</dbReference>
<evidence type="ECO:0000259" key="6">
    <source>
        <dbReference type="PROSITE" id="PS51192"/>
    </source>
</evidence>
<evidence type="ECO:0000256" key="4">
    <source>
        <dbReference type="ARBA" id="ARBA00022806"/>
    </source>
</evidence>
<comment type="caution">
    <text evidence="7">The sequence shown here is derived from an EMBL/GenBank/DDBJ whole genome shotgun (WGS) entry which is preliminary data.</text>
</comment>
<dbReference type="GO" id="GO:0009409">
    <property type="term" value="P:response to cold"/>
    <property type="evidence" value="ECO:0007669"/>
    <property type="project" value="TreeGrafter"/>
</dbReference>
<feature type="domain" description="Helicase ATP-binding" evidence="6">
    <location>
        <begin position="11"/>
        <end position="97"/>
    </location>
</feature>
<dbReference type="AlphaFoldDB" id="A0A8E0RQF3"/>
<dbReference type="GO" id="GO:0005524">
    <property type="term" value="F:ATP binding"/>
    <property type="evidence" value="ECO:0007669"/>
    <property type="project" value="UniProtKB-KW"/>
</dbReference>
<proteinExistence type="predicted"/>
<gene>
    <name evidence="7" type="ORF">FBUS_11587</name>
</gene>
<dbReference type="EC" id="3.6.4.13" evidence="1"/>